<dbReference type="GO" id="GO:0005615">
    <property type="term" value="C:extracellular space"/>
    <property type="evidence" value="ECO:0007669"/>
    <property type="project" value="TreeGrafter"/>
</dbReference>
<organism evidence="2">
    <name type="scientific">Pasteuria ramosa</name>
    <dbReference type="NCBI Taxonomy" id="225322"/>
    <lineage>
        <taxon>Bacteria</taxon>
        <taxon>Bacillati</taxon>
        <taxon>Bacillota</taxon>
        <taxon>Bacilli</taxon>
        <taxon>Bacillales</taxon>
        <taxon>Pasteuriaceae</taxon>
        <taxon>Pasteuria</taxon>
    </lineage>
</organism>
<dbReference type="InterPro" id="IPR058705">
    <property type="entry name" value="A_ENA"/>
</dbReference>
<dbReference type="Pfam" id="PF26595">
    <property type="entry name" value="A_ENA"/>
    <property type="match status" value="1"/>
</dbReference>
<evidence type="ECO:0000313" key="2">
    <source>
        <dbReference type="EMBL" id="ADU04110.1"/>
    </source>
</evidence>
<dbReference type="GO" id="GO:0031012">
    <property type="term" value="C:extracellular matrix"/>
    <property type="evidence" value="ECO:0007669"/>
    <property type="project" value="TreeGrafter"/>
</dbReference>
<name>E7D296_9BACL</name>
<dbReference type="InterPro" id="IPR050149">
    <property type="entry name" value="Collagen_superfamily"/>
</dbReference>
<dbReference type="EMBL" id="HQ010389">
    <property type="protein sequence ID" value="ADU04110.1"/>
    <property type="molecule type" value="Genomic_DNA"/>
</dbReference>
<evidence type="ECO:0000256" key="1">
    <source>
        <dbReference type="SAM" id="MobiDB-lite"/>
    </source>
</evidence>
<dbReference type="InterPro" id="IPR008983">
    <property type="entry name" value="Tumour_necrosis_fac-like_dom"/>
</dbReference>
<protein>
    <submittedName>
        <fullName evidence="2">Collagen-like protein</fullName>
    </submittedName>
</protein>
<feature type="region of interest" description="Disordered" evidence="1">
    <location>
        <begin position="100"/>
        <end position="132"/>
    </location>
</feature>
<feature type="compositionally biased region" description="Low complexity" evidence="1">
    <location>
        <begin position="114"/>
        <end position="132"/>
    </location>
</feature>
<feature type="region of interest" description="Disordered" evidence="1">
    <location>
        <begin position="174"/>
        <end position="216"/>
    </location>
</feature>
<reference evidence="2" key="2">
    <citation type="journal article" date="2011" name="Res. Microbiol.">
        <title>Characterisation of a large family of polymorphic collagen-like proteins in the endospore-forming bacterium Pasteuria ramosa.</title>
        <authorList>
            <person name="McElroy K."/>
            <person name="Mouton L."/>
            <person name="Du Pasquier L."/>
            <person name="Qi W."/>
            <person name="Ebert D."/>
        </authorList>
    </citation>
    <scope>NUCLEOTIDE SEQUENCE</scope>
</reference>
<dbReference type="GO" id="GO:0030198">
    <property type="term" value="P:extracellular matrix organization"/>
    <property type="evidence" value="ECO:0007669"/>
    <property type="project" value="TreeGrafter"/>
</dbReference>
<dbReference type="AlphaFoldDB" id="E7D296"/>
<dbReference type="PANTHER" id="PTHR24023:SF1095">
    <property type="entry name" value="EGF-LIKE DOMAIN-CONTAINING PROTEIN"/>
    <property type="match status" value="1"/>
</dbReference>
<gene>
    <name evidence="2" type="primary">Pcl26</name>
</gene>
<accession>E7D296</accession>
<dbReference type="GO" id="GO:0030020">
    <property type="term" value="F:extracellular matrix structural constituent conferring tensile strength"/>
    <property type="evidence" value="ECO:0007669"/>
    <property type="project" value="TreeGrafter"/>
</dbReference>
<proteinExistence type="predicted"/>
<reference evidence="2" key="1">
    <citation type="submission" date="2010-08" db="EMBL/GenBank/DDBJ databases">
        <authorList>
            <person name="McElroy K.E."/>
        </authorList>
    </citation>
    <scope>NUCLEOTIDE SEQUENCE</scope>
</reference>
<dbReference type="Gene3D" id="2.60.120.40">
    <property type="match status" value="1"/>
</dbReference>
<dbReference type="PANTHER" id="PTHR24023">
    <property type="entry name" value="COLLAGEN ALPHA"/>
    <property type="match status" value="1"/>
</dbReference>
<sequence>MSQANIPGISPQISLDQESVLNLLLASTALNSVGLSHVLNAEAEKMQYILGTIPGLTNTAPPSLQDLLMVGNSLNSILQSAAVKSSTLNSQTCAIIDTISEPGPTGPTGPTGPVGPSTGNTGPTGPTGLMITGATGPMGNTGPTGNQGIYGPLGPQGAIGPVGNPGQIITGPIGPTGPEGATGPTGPQGQIGPTGSGTAQLITGPTGPTGPTGATMIGITGITGITGESITGATGYTGATGTTGTTGITGLTGLTSATGYPILGSGSFGFVATQPVTFPVNTPIPINSYNNVYGTSGISLTAADTITLEPGDYSIDYGITTNPINTYKIAACQLLLNGTPIVGSCIWNSYGNTTQNICINTSGSILINLTITSTLQIIPIISALDFQTDTSFVNIAVNNLPNLAYITILKLS</sequence>